<dbReference type="PATRIC" id="fig|795797.18.peg.234"/>
<evidence type="ECO:0000313" key="3">
    <source>
        <dbReference type="EMBL" id="ELY33353.1"/>
    </source>
</evidence>
<dbReference type="Proteomes" id="UP000000390">
    <property type="component" value="Chromosome"/>
</dbReference>
<dbReference type="EMBL" id="AOHV01000043">
    <property type="protein sequence ID" value="ELY33353.1"/>
    <property type="molecule type" value="Genomic_DNA"/>
</dbReference>
<name>D8J544_HALJB</name>
<protein>
    <submittedName>
        <fullName evidence="2">Uncharacterized protein</fullName>
    </submittedName>
</protein>
<reference evidence="3 5" key="2">
    <citation type="journal article" date="2014" name="PLoS Genet.">
        <title>Phylogenetically driven sequencing of extremely halophilic archaea reveals strategies for static and dynamic osmo-response.</title>
        <authorList>
            <person name="Becker E.A."/>
            <person name="Seitzer P.M."/>
            <person name="Tritt A."/>
            <person name="Larsen D."/>
            <person name="Krusor M."/>
            <person name="Yao A.I."/>
            <person name="Wu D."/>
            <person name="Madern D."/>
            <person name="Eisen J.A."/>
            <person name="Darling A.E."/>
            <person name="Facciotti M.T."/>
        </authorList>
    </citation>
    <scope>NUCLEOTIDE SEQUENCE [LARGE SCALE GENOMIC DNA]</scope>
    <source>
        <strain evidence="3">B3</strain>
        <strain evidence="5">DSM 18796 / CECT 7217 / JCM 14584 / KCTC 4019 / B3</strain>
    </source>
</reference>
<evidence type="ECO:0000313" key="4">
    <source>
        <dbReference type="Proteomes" id="UP000000390"/>
    </source>
</evidence>
<sequence length="49" mass="5634">MTRHSQRSGRPTRSGRGRHLLEQNLREKQETLAELAELGEEFDSGRIEA</sequence>
<evidence type="ECO:0000256" key="1">
    <source>
        <dbReference type="SAM" id="MobiDB-lite"/>
    </source>
</evidence>
<dbReference type="KEGG" id="hje:HacjB3_01160"/>
<dbReference type="HOGENOM" id="CLU_3130723_0_0_2"/>
<dbReference type="AlphaFoldDB" id="D8J544"/>
<dbReference type="GeneID" id="54763629"/>
<reference evidence="2 4" key="1">
    <citation type="journal article" date="2010" name="J. Bacteriol.">
        <title>Complete genome sequence of Halalkalicoccus jeotgali B3(T), an extremely halophilic archaeon.</title>
        <authorList>
            <person name="Roh S.W."/>
            <person name="Nam Y.D."/>
            <person name="Nam S.H."/>
            <person name="Choi S.H."/>
            <person name="Park H.S."/>
            <person name="Bae J.W."/>
        </authorList>
    </citation>
    <scope>NUCLEOTIDE SEQUENCE [LARGE SCALE GENOMIC DNA]</scope>
    <source>
        <strain evidence="2">B3</strain>
        <strain evidence="4">DSM 18796 / CECT 7217 / JCM 14584 / KCTC 4019 / B3</strain>
    </source>
</reference>
<organism evidence="2 4">
    <name type="scientific">Halalkalicoccus jeotgali (strain DSM 18796 / CECT 7217 / JCM 14584 / KCTC 4019 / B3)</name>
    <dbReference type="NCBI Taxonomy" id="795797"/>
    <lineage>
        <taxon>Archaea</taxon>
        <taxon>Methanobacteriati</taxon>
        <taxon>Methanobacteriota</taxon>
        <taxon>Stenosarchaea group</taxon>
        <taxon>Halobacteria</taxon>
        <taxon>Halobacteriales</taxon>
        <taxon>Halococcaceae</taxon>
        <taxon>Halalkalicoccus</taxon>
    </lineage>
</organism>
<evidence type="ECO:0000313" key="2">
    <source>
        <dbReference type="EMBL" id="ADJ13625.1"/>
    </source>
</evidence>
<dbReference type="EMBL" id="CP002062">
    <property type="protein sequence ID" value="ADJ13625.1"/>
    <property type="molecule type" value="Genomic_DNA"/>
</dbReference>
<dbReference type="RefSeq" id="WP_008418793.1">
    <property type="nucleotide sequence ID" value="NC_014297.1"/>
</dbReference>
<accession>D8J544</accession>
<feature type="region of interest" description="Disordered" evidence="1">
    <location>
        <begin position="1"/>
        <end position="23"/>
    </location>
</feature>
<gene>
    <name evidence="2" type="ordered locus">HacjB3_01160</name>
    <name evidence="3" type="ORF">C497_18172</name>
</gene>
<dbReference type="Proteomes" id="UP000011645">
    <property type="component" value="Unassembled WGS sequence"/>
</dbReference>
<evidence type="ECO:0000313" key="5">
    <source>
        <dbReference type="Proteomes" id="UP000011645"/>
    </source>
</evidence>
<keyword evidence="5" id="KW-1185">Reference proteome</keyword>
<proteinExistence type="predicted"/>